<accession>A0A840HX74</accession>
<feature type="transmembrane region" description="Helical" evidence="5">
    <location>
        <begin position="60"/>
        <end position="82"/>
    </location>
</feature>
<dbReference type="GO" id="GO:0009403">
    <property type="term" value="P:toxin biosynthetic process"/>
    <property type="evidence" value="ECO:0007669"/>
    <property type="project" value="InterPro"/>
</dbReference>
<comment type="caution">
    <text evidence="6">The sequence shown here is derived from an EMBL/GenBank/DDBJ whole genome shotgun (WGS) entry which is preliminary data.</text>
</comment>
<keyword evidence="4 5" id="KW-0472">Membrane</keyword>
<keyword evidence="2 5" id="KW-0812">Transmembrane</keyword>
<dbReference type="PANTHER" id="PTHR36926">
    <property type="entry name" value="COLICIN V PRODUCTION PROTEIN"/>
    <property type="match status" value="1"/>
</dbReference>
<evidence type="ECO:0000256" key="4">
    <source>
        <dbReference type="ARBA" id="ARBA00023136"/>
    </source>
</evidence>
<dbReference type="PANTHER" id="PTHR36926:SF1">
    <property type="entry name" value="COLICIN V PRODUCTION PROTEIN"/>
    <property type="match status" value="1"/>
</dbReference>
<gene>
    <name evidence="6" type="ORF">HNQ99_002322</name>
</gene>
<dbReference type="GO" id="GO:0016020">
    <property type="term" value="C:membrane"/>
    <property type="evidence" value="ECO:0007669"/>
    <property type="project" value="UniProtKB-SubCell"/>
</dbReference>
<evidence type="ECO:0000256" key="5">
    <source>
        <dbReference type="SAM" id="Phobius"/>
    </source>
</evidence>
<name>A0A840HX74_9SPHN</name>
<reference evidence="6 7" key="1">
    <citation type="submission" date="2020-08" db="EMBL/GenBank/DDBJ databases">
        <title>Genomic Encyclopedia of Type Strains, Phase IV (KMG-IV): sequencing the most valuable type-strain genomes for metagenomic binning, comparative biology and taxonomic classification.</title>
        <authorList>
            <person name="Goeker M."/>
        </authorList>
    </citation>
    <scope>NUCLEOTIDE SEQUENCE [LARGE SCALE GENOMIC DNA]</scope>
    <source>
        <strain evidence="6 7">DSM 7465</strain>
    </source>
</reference>
<dbReference type="RefSeq" id="WP_184475779.1">
    <property type="nucleotide sequence ID" value="NZ_JACHOV010000008.1"/>
</dbReference>
<keyword evidence="3 5" id="KW-1133">Transmembrane helix</keyword>
<evidence type="ECO:0000256" key="2">
    <source>
        <dbReference type="ARBA" id="ARBA00022692"/>
    </source>
</evidence>
<proteinExistence type="predicted"/>
<evidence type="ECO:0000313" key="6">
    <source>
        <dbReference type="EMBL" id="MBB4642004.1"/>
    </source>
</evidence>
<dbReference type="Pfam" id="PF02674">
    <property type="entry name" value="Colicin_V"/>
    <property type="match status" value="1"/>
</dbReference>
<evidence type="ECO:0000313" key="7">
    <source>
        <dbReference type="Proteomes" id="UP000575068"/>
    </source>
</evidence>
<sequence length="174" mass="18431">MTALDIIVLLLIGGGAIFGFMRGFVTETLSLIAWVLAIFAIRMLHTPTTEWLTGPVGTQAGAAVLAFALVFGVTFVVGKFLARSLGARTRQSVLGPIDRILGLGFGVLKGLIGATLLFMLASLVYDTIYGGGAERPEWMSSSRSYPLLNASGKAMSDFIAERRGVPASEAMTDE</sequence>
<evidence type="ECO:0000256" key="3">
    <source>
        <dbReference type="ARBA" id="ARBA00022989"/>
    </source>
</evidence>
<dbReference type="EMBL" id="JACHOV010000008">
    <property type="protein sequence ID" value="MBB4642004.1"/>
    <property type="molecule type" value="Genomic_DNA"/>
</dbReference>
<dbReference type="InterPro" id="IPR003825">
    <property type="entry name" value="Colicin-V_CvpA"/>
</dbReference>
<dbReference type="AlphaFoldDB" id="A0A840HX74"/>
<feature type="transmembrane region" description="Helical" evidence="5">
    <location>
        <begin position="103"/>
        <end position="125"/>
    </location>
</feature>
<dbReference type="InterPro" id="IPR052719">
    <property type="entry name" value="CvpA-like"/>
</dbReference>
<organism evidence="6 7">
    <name type="scientific">Rhizorhapis suberifaciens</name>
    <name type="common">corky root of lettuce</name>
    <dbReference type="NCBI Taxonomy" id="13656"/>
    <lineage>
        <taxon>Bacteria</taxon>
        <taxon>Pseudomonadati</taxon>
        <taxon>Pseudomonadota</taxon>
        <taxon>Alphaproteobacteria</taxon>
        <taxon>Sphingomonadales</taxon>
        <taxon>Sphingomonadaceae</taxon>
        <taxon>Rhizorhapis</taxon>
    </lineage>
</organism>
<comment type="subcellular location">
    <subcellularLocation>
        <location evidence="1">Membrane</location>
        <topology evidence="1">Multi-pass membrane protein</topology>
    </subcellularLocation>
</comment>
<evidence type="ECO:0000256" key="1">
    <source>
        <dbReference type="ARBA" id="ARBA00004141"/>
    </source>
</evidence>
<feature type="transmembrane region" description="Helical" evidence="5">
    <location>
        <begin position="6"/>
        <end position="24"/>
    </location>
</feature>
<protein>
    <submittedName>
        <fullName evidence="6">Membrane protein required for colicin V production</fullName>
    </submittedName>
</protein>
<dbReference type="Proteomes" id="UP000575068">
    <property type="component" value="Unassembled WGS sequence"/>
</dbReference>
<keyword evidence="7" id="KW-1185">Reference proteome</keyword>